<name>A0A6J7SA05_9ZZZZ</name>
<dbReference type="InterPro" id="IPR002130">
    <property type="entry name" value="Cyclophilin-type_PPIase_dom"/>
</dbReference>
<accession>A0A6J7SA05</accession>
<organism evidence="5">
    <name type="scientific">freshwater metagenome</name>
    <dbReference type="NCBI Taxonomy" id="449393"/>
    <lineage>
        <taxon>unclassified sequences</taxon>
        <taxon>metagenomes</taxon>
        <taxon>ecological metagenomes</taxon>
    </lineage>
</organism>
<dbReference type="PANTHER" id="PTHR45625">
    <property type="entry name" value="PEPTIDYL-PROLYL CIS-TRANS ISOMERASE-RELATED"/>
    <property type="match status" value="1"/>
</dbReference>
<dbReference type="Pfam" id="PF00160">
    <property type="entry name" value="Pro_isomerase"/>
    <property type="match status" value="1"/>
</dbReference>
<dbReference type="Gene3D" id="2.40.100.10">
    <property type="entry name" value="Cyclophilin-like"/>
    <property type="match status" value="1"/>
</dbReference>
<dbReference type="InterPro" id="IPR029000">
    <property type="entry name" value="Cyclophilin-like_dom_sf"/>
</dbReference>
<feature type="compositionally biased region" description="Basic residues" evidence="1">
    <location>
        <begin position="21"/>
        <end position="32"/>
    </location>
</feature>
<dbReference type="CDD" id="cd00317">
    <property type="entry name" value="cyclophilin"/>
    <property type="match status" value="1"/>
</dbReference>
<evidence type="ECO:0000256" key="1">
    <source>
        <dbReference type="SAM" id="MobiDB-lite"/>
    </source>
</evidence>
<dbReference type="PANTHER" id="PTHR45625:SF3">
    <property type="entry name" value="PEPTIDYL-PROLYL CIS-TRANS ISOMERASE B-RELATED"/>
    <property type="match status" value="1"/>
</dbReference>
<dbReference type="PRINTS" id="PR00153">
    <property type="entry name" value="CSAPPISMRASE"/>
</dbReference>
<sequence>MSNTNKRQRELAHAKYERQQARRGNKYGNRRRRQQITAALTVAVLVLGTVGWVLLSHQTSEPTAEAAADQATSGASGSDQSAVGPTLKCTGSTKTTSTPLSFKTAPKPAASIADGTQIVLDTNCGPIVISTLPKLAPATVSSEVFLAKQGFYDKTPCHRLTTSGIFVLQCGDPTGTGSGGPGYTVPDENLPTATGVNYPAGTVAMANAGPGTAGSQFFLVYQDTILGPNYTIWGKITSGLDLVQAIASVGDAGGTGDGAPTQPVVIERATVRGA</sequence>
<dbReference type="PROSITE" id="PS50072">
    <property type="entry name" value="CSA_PPIASE_2"/>
    <property type="match status" value="1"/>
</dbReference>
<protein>
    <submittedName>
        <fullName evidence="5">Unannotated protein</fullName>
    </submittedName>
</protein>
<keyword evidence="2" id="KW-0812">Transmembrane</keyword>
<evidence type="ECO:0000259" key="3">
    <source>
        <dbReference type="PROSITE" id="PS50072"/>
    </source>
</evidence>
<dbReference type="GO" id="GO:0003755">
    <property type="term" value="F:peptidyl-prolyl cis-trans isomerase activity"/>
    <property type="evidence" value="ECO:0007669"/>
    <property type="project" value="InterPro"/>
</dbReference>
<evidence type="ECO:0000256" key="2">
    <source>
        <dbReference type="SAM" id="Phobius"/>
    </source>
</evidence>
<feature type="region of interest" description="Disordered" evidence="1">
    <location>
        <begin position="65"/>
        <end position="107"/>
    </location>
</feature>
<feature type="compositionally biased region" description="Basic and acidic residues" evidence="1">
    <location>
        <begin position="7"/>
        <end position="20"/>
    </location>
</feature>
<dbReference type="EMBL" id="CAFBMC010000042">
    <property type="protein sequence ID" value="CAB4899808.1"/>
    <property type="molecule type" value="Genomic_DNA"/>
</dbReference>
<feature type="transmembrane region" description="Helical" evidence="2">
    <location>
        <begin position="36"/>
        <end position="55"/>
    </location>
</feature>
<dbReference type="SUPFAM" id="SSF50891">
    <property type="entry name" value="Cyclophilin-like"/>
    <property type="match status" value="1"/>
</dbReference>
<proteinExistence type="predicted"/>
<feature type="region of interest" description="Disordered" evidence="1">
    <location>
        <begin position="1"/>
        <end position="32"/>
    </location>
</feature>
<feature type="compositionally biased region" description="Polar residues" evidence="1">
    <location>
        <begin position="70"/>
        <end position="101"/>
    </location>
</feature>
<keyword evidence="2" id="KW-0472">Membrane</keyword>
<dbReference type="InterPro" id="IPR044666">
    <property type="entry name" value="Cyclophilin_A-like"/>
</dbReference>
<reference evidence="5" key="1">
    <citation type="submission" date="2020-05" db="EMBL/GenBank/DDBJ databases">
        <authorList>
            <person name="Chiriac C."/>
            <person name="Salcher M."/>
            <person name="Ghai R."/>
            <person name="Kavagutti S V."/>
        </authorList>
    </citation>
    <scope>NUCLEOTIDE SEQUENCE</scope>
</reference>
<dbReference type="EMBL" id="CAFBPZ010000039">
    <property type="protein sequence ID" value="CAB5037949.1"/>
    <property type="molecule type" value="Genomic_DNA"/>
</dbReference>
<dbReference type="AlphaFoldDB" id="A0A6J7SA05"/>
<evidence type="ECO:0000313" key="4">
    <source>
        <dbReference type="EMBL" id="CAB4899808.1"/>
    </source>
</evidence>
<keyword evidence="2" id="KW-1133">Transmembrane helix</keyword>
<gene>
    <name evidence="4" type="ORF">UFOPK3495_00896</name>
    <name evidence="5" type="ORF">UFOPK4237_00729</name>
</gene>
<feature type="domain" description="PPIase cyclophilin-type" evidence="3">
    <location>
        <begin position="125"/>
        <end position="271"/>
    </location>
</feature>
<evidence type="ECO:0000313" key="5">
    <source>
        <dbReference type="EMBL" id="CAB5037949.1"/>
    </source>
</evidence>